<gene>
    <name evidence="4" type="ORF">HDG40_001828</name>
</gene>
<evidence type="ECO:0000256" key="2">
    <source>
        <dbReference type="SAM" id="SignalP"/>
    </source>
</evidence>
<name>A0A7W8V5E0_PARAM</name>
<evidence type="ECO:0000313" key="4">
    <source>
        <dbReference type="EMBL" id="MBB5423684.1"/>
    </source>
</evidence>
<reference evidence="4 5" key="1">
    <citation type="submission" date="2020-08" db="EMBL/GenBank/DDBJ databases">
        <title>Genomic Encyclopedia of Type Strains, Phase IV (KMG-V): Genome sequencing to study the core and pangenomes of soil and plant-associated prokaryotes.</title>
        <authorList>
            <person name="Whitman W."/>
        </authorList>
    </citation>
    <scope>NUCLEOTIDE SEQUENCE [LARGE SCALE GENOMIC DNA]</scope>
    <source>
        <strain evidence="4 5">JPY158</strain>
    </source>
</reference>
<comment type="caution">
    <text evidence="4">The sequence shown here is derived from an EMBL/GenBank/DDBJ whole genome shotgun (WGS) entry which is preliminary data.</text>
</comment>
<keyword evidence="1" id="KW-0677">Repeat</keyword>
<dbReference type="SUPFAM" id="SSF101898">
    <property type="entry name" value="NHL repeat"/>
    <property type="match status" value="1"/>
</dbReference>
<feature type="signal peptide" evidence="2">
    <location>
        <begin position="1"/>
        <end position="26"/>
    </location>
</feature>
<sequence>MNCSIRARLIQFAWIVILAAPCAAWAQSQTIDTVAGTGAQGYAGDGGPAASALLAPEGLCLDREGNLFVAEPVNHVVRRIDRATGIITTYAGTGQTVYNGEGLEATATNLGYPTGVAVGPDDDVYVADYGATSRIWRVDHHTLTMHTVVGGSERGFSGDGGPASAALINATDIAFDRYGNLFISDSGNERIRRVDRRTGIITTVVGNGTHGAGPASGPAAAAGFLYFITIAFDRRNSMFFADSVLSTVRELDRQGRTFTTVAGVYPGTTGVAFEAGYNGDGQPATQALLNYPSHIATDCAGNLTISDSANYRVRQVDRQTGVIETIAGTGAAGFSGDGGLAIQAMLMQPRGLAFARDGALYVADGFRIRRISGLPGHHRWDCRDDRRYGLHRDDGDADDDH</sequence>
<evidence type="ECO:0000259" key="3">
    <source>
        <dbReference type="Pfam" id="PF25021"/>
    </source>
</evidence>
<dbReference type="PANTHER" id="PTHR46388">
    <property type="entry name" value="NHL REPEAT-CONTAINING PROTEIN 2"/>
    <property type="match status" value="1"/>
</dbReference>
<accession>A0A7W8V5E0</accession>
<dbReference type="Proteomes" id="UP000592780">
    <property type="component" value="Unassembled WGS sequence"/>
</dbReference>
<proteinExistence type="predicted"/>
<dbReference type="EMBL" id="JACHDD010000003">
    <property type="protein sequence ID" value="MBB5423684.1"/>
    <property type="molecule type" value="Genomic_DNA"/>
</dbReference>
<dbReference type="InterPro" id="IPR001258">
    <property type="entry name" value="NHL_repeat"/>
</dbReference>
<dbReference type="InterPro" id="IPR056822">
    <property type="entry name" value="TEN_NHL"/>
</dbReference>
<feature type="chain" id="PRO_5030846400" evidence="2">
    <location>
        <begin position="27"/>
        <end position="401"/>
    </location>
</feature>
<keyword evidence="5" id="KW-1185">Reference proteome</keyword>
<evidence type="ECO:0000313" key="5">
    <source>
        <dbReference type="Proteomes" id="UP000592780"/>
    </source>
</evidence>
<feature type="domain" description="Teneurin NHL" evidence="3">
    <location>
        <begin position="335"/>
        <end position="372"/>
    </location>
</feature>
<keyword evidence="2" id="KW-0732">Signal</keyword>
<dbReference type="Pfam" id="PF01436">
    <property type="entry name" value="NHL"/>
    <property type="match status" value="1"/>
</dbReference>
<dbReference type="InterPro" id="IPR011042">
    <property type="entry name" value="6-blade_b-propeller_TolB-like"/>
</dbReference>
<dbReference type="Gene3D" id="2.120.10.30">
    <property type="entry name" value="TolB, C-terminal domain"/>
    <property type="match status" value="3"/>
</dbReference>
<dbReference type="PANTHER" id="PTHR46388:SF2">
    <property type="entry name" value="NHL REPEAT-CONTAINING PROTEIN 2"/>
    <property type="match status" value="1"/>
</dbReference>
<dbReference type="RefSeq" id="WP_018436231.1">
    <property type="nucleotide sequence ID" value="NZ_JACHDD010000003.1"/>
</dbReference>
<evidence type="ECO:0000256" key="1">
    <source>
        <dbReference type="ARBA" id="ARBA00022737"/>
    </source>
</evidence>
<dbReference type="AlphaFoldDB" id="A0A7W8V5E0"/>
<organism evidence="4 5">
    <name type="scientific">Paraburkholderia atlantica</name>
    <dbReference type="NCBI Taxonomy" id="2654982"/>
    <lineage>
        <taxon>Bacteria</taxon>
        <taxon>Pseudomonadati</taxon>
        <taxon>Pseudomonadota</taxon>
        <taxon>Betaproteobacteria</taxon>
        <taxon>Burkholderiales</taxon>
        <taxon>Burkholderiaceae</taxon>
        <taxon>Paraburkholderia</taxon>
    </lineage>
</organism>
<dbReference type="Pfam" id="PF25021">
    <property type="entry name" value="TEN_NHL"/>
    <property type="match status" value="1"/>
</dbReference>
<protein>
    <submittedName>
        <fullName evidence="4">Adhesin/invasin</fullName>
    </submittedName>
</protein>